<dbReference type="EMBL" id="JAYJJT010000043">
    <property type="protein sequence ID" value="MEB3052352.1"/>
    <property type="molecule type" value="Genomic_DNA"/>
</dbReference>
<dbReference type="InterPro" id="IPR036689">
    <property type="entry name" value="ESAT-6-like_sf"/>
</dbReference>
<dbReference type="Gene3D" id="1.10.287.1060">
    <property type="entry name" value="ESAT-6-like"/>
    <property type="match status" value="1"/>
</dbReference>
<organism evidence="1 2">
    <name type="scientific">[Mycobacterium] zoologicum</name>
    <dbReference type="NCBI Taxonomy" id="2872311"/>
    <lineage>
        <taxon>Bacteria</taxon>
        <taxon>Bacillati</taxon>
        <taxon>Actinomycetota</taxon>
        <taxon>Actinomycetes</taxon>
        <taxon>Mycobacteriales</taxon>
        <taxon>Mycobacteriaceae</taxon>
        <taxon>Mycolicibacter</taxon>
    </lineage>
</organism>
<keyword evidence="2" id="KW-1185">Reference proteome</keyword>
<gene>
    <name evidence="1" type="ORF">KV112_21910</name>
</gene>
<name>A0ABU5YQK0_9MYCO</name>
<comment type="caution">
    <text evidence="1">The sequence shown here is derived from an EMBL/GenBank/DDBJ whole genome shotgun (WGS) entry which is preliminary data.</text>
</comment>
<dbReference type="Pfam" id="PF06013">
    <property type="entry name" value="WXG100"/>
    <property type="match status" value="1"/>
</dbReference>
<dbReference type="Proteomes" id="UP001299046">
    <property type="component" value="Unassembled WGS sequence"/>
</dbReference>
<dbReference type="InterPro" id="IPR010310">
    <property type="entry name" value="T7SS_ESAT-6-like"/>
</dbReference>
<accession>A0ABU5YQK0</accession>
<dbReference type="SUPFAM" id="SSF140453">
    <property type="entry name" value="EsxAB dimer-like"/>
    <property type="match status" value="1"/>
</dbReference>
<evidence type="ECO:0000313" key="1">
    <source>
        <dbReference type="EMBL" id="MEB3052352.1"/>
    </source>
</evidence>
<proteinExistence type="predicted"/>
<evidence type="ECO:0000313" key="2">
    <source>
        <dbReference type="Proteomes" id="UP001299046"/>
    </source>
</evidence>
<sequence>MARMGMDVEAVETTSKDLKSKANQIKSLISSIDSSVKNLASVWDGKDAQTFVNDWWPKHKKNLTSVANDVEGLGSSAWNNAQEQRQVSGH</sequence>
<reference evidence="1 2" key="1">
    <citation type="submission" date="2023-12" db="EMBL/GenBank/DDBJ databases">
        <title>Description of new species of Mycobacterium terrae complex isolated from sewage at the Sao Paulo Zoological Park Foundation in Brazil.</title>
        <authorList>
            <person name="Romagnoli C.L."/>
            <person name="Conceicao E.C."/>
            <person name="Machado E."/>
            <person name="Barreto L.B.P.F."/>
            <person name="Sharma A."/>
            <person name="Silva N.M."/>
            <person name="Marques L.E."/>
            <person name="Juliana M.A."/>
            <person name="Lourenco M.C.S."/>
            <person name="Digiampietri L.A."/>
            <person name="Suffys P.N."/>
            <person name="Viana-Niero C."/>
        </authorList>
    </citation>
    <scope>NUCLEOTIDE SEQUENCE [LARGE SCALE GENOMIC DNA]</scope>
    <source>
        <strain evidence="1 2">MYC123</strain>
    </source>
</reference>
<dbReference type="RefSeq" id="WP_225400383.1">
    <property type="nucleotide sequence ID" value="NZ_JAYJJS010000004.1"/>
</dbReference>
<protein>
    <submittedName>
        <fullName evidence="1">WXG100 family type VII secretion target</fullName>
    </submittedName>
</protein>